<reference evidence="1" key="1">
    <citation type="journal article" date="2015" name="Front. Microbiol.">
        <title>Combining genomic sequencing methods to explore viral diversity and reveal potential virus-host interactions.</title>
        <authorList>
            <person name="Chow C.E."/>
            <person name="Winget D.M."/>
            <person name="White R.A.III."/>
            <person name="Hallam S.J."/>
            <person name="Suttle C.A."/>
        </authorList>
    </citation>
    <scope>NUCLEOTIDE SEQUENCE</scope>
    <source>
        <strain evidence="1">Anoxic2_3</strain>
    </source>
</reference>
<proteinExistence type="predicted"/>
<protein>
    <submittedName>
        <fullName evidence="1">Uncharacterized protein</fullName>
    </submittedName>
</protein>
<organism evidence="1">
    <name type="scientific">uncultured marine virus</name>
    <dbReference type="NCBI Taxonomy" id="186617"/>
    <lineage>
        <taxon>Viruses</taxon>
        <taxon>environmental samples</taxon>
    </lineage>
</organism>
<dbReference type="EMBL" id="KR029587">
    <property type="protein sequence ID" value="AKH46933.1"/>
    <property type="molecule type" value="Genomic_DNA"/>
</dbReference>
<accession>A0A0F7L5X6</accession>
<reference evidence="1" key="2">
    <citation type="submission" date="2015-03" db="EMBL/GenBank/DDBJ databases">
        <authorList>
            <person name="Chow C.-E.T."/>
            <person name="Winget D.M."/>
            <person name="White R.A.III."/>
            <person name="Hallam S.J."/>
            <person name="Suttle C.A."/>
        </authorList>
    </citation>
    <scope>NUCLEOTIDE SEQUENCE</scope>
    <source>
        <strain evidence="1">Anoxic2_3</strain>
    </source>
</reference>
<name>A0A0F7L5X6_9VIRU</name>
<sequence>MAYNAGEAMPEFYQLTKWRNPDALIRKNKTTLEYYREVLAEELKGCREAQIHERAHDGWKQIAVFVELPDELSRDMAELEEMEVNVYDIRNPL</sequence>
<evidence type="ECO:0000313" key="1">
    <source>
        <dbReference type="EMBL" id="AKH46933.1"/>
    </source>
</evidence>